<comment type="caution">
    <text evidence="3">The sequence shown here is derived from an EMBL/GenBank/DDBJ whole genome shotgun (WGS) entry which is preliminary data.</text>
</comment>
<feature type="domain" description="DUF6594" evidence="2">
    <location>
        <begin position="1"/>
        <end position="226"/>
    </location>
</feature>
<dbReference type="PANTHER" id="PTHR34502">
    <property type="entry name" value="DUF6594 DOMAIN-CONTAINING PROTEIN-RELATED"/>
    <property type="match status" value="1"/>
</dbReference>
<evidence type="ECO:0000313" key="3">
    <source>
        <dbReference type="EMBL" id="KAJ4411375.1"/>
    </source>
</evidence>
<accession>A0A9W8ZM12</accession>
<dbReference type="EMBL" id="JAPEVA010000005">
    <property type="protein sequence ID" value="KAJ4411375.1"/>
    <property type="molecule type" value="Genomic_DNA"/>
</dbReference>
<reference evidence="3" key="1">
    <citation type="submission" date="2022-10" db="EMBL/GenBank/DDBJ databases">
        <title>Tapping the CABI collections for fungal endophytes: first genome assemblies for Collariella, Neodidymelliopsis, Ascochyta clinopodiicola, Didymella pomorum, Didymosphaeria variabile, Neocosmospora piperis and Neocucurbitaria cava.</title>
        <authorList>
            <person name="Hill R."/>
        </authorList>
    </citation>
    <scope>NUCLEOTIDE SEQUENCE</scope>
    <source>
        <strain evidence="3">IMI 355091</strain>
    </source>
</reference>
<keyword evidence="1" id="KW-0472">Membrane</keyword>
<feature type="transmembrane region" description="Helical" evidence="1">
    <location>
        <begin position="215"/>
        <end position="234"/>
    </location>
</feature>
<dbReference type="AlphaFoldDB" id="A0A9W8ZM12"/>
<sequence length="238" mass="26701">MQTELTELEKQLDDVDWDELDVDEDLPRHPSLGHDVADVNTQRRAGMLRKIREKLVEYGEYETQVSGHDPNGYQTKCSIALDAEMDSIRNKNDQISLRTGRELASFDTWVEWSIEGLVSRFDSALQRFLQKPELAAIFKNTDIAMYSSSRIDKIVSILVSFIVFCLLILPLIAIYRLNHPRTPSSTVKSIGVLAAFAVIFSGTLSVVTRTSRHELFVASAGYCAILLVFISGSGDQND</sequence>
<feature type="transmembrane region" description="Helical" evidence="1">
    <location>
        <begin position="154"/>
        <end position="177"/>
    </location>
</feature>
<evidence type="ECO:0000259" key="2">
    <source>
        <dbReference type="Pfam" id="PF20237"/>
    </source>
</evidence>
<evidence type="ECO:0000313" key="4">
    <source>
        <dbReference type="Proteomes" id="UP001140510"/>
    </source>
</evidence>
<feature type="transmembrane region" description="Helical" evidence="1">
    <location>
        <begin position="189"/>
        <end position="208"/>
    </location>
</feature>
<name>A0A9W8ZM12_9PLEO</name>
<dbReference type="InterPro" id="IPR046529">
    <property type="entry name" value="DUF6594"/>
</dbReference>
<keyword evidence="1" id="KW-0812">Transmembrane</keyword>
<dbReference type="OrthoDB" id="3533814at2759"/>
<keyword evidence="4" id="KW-1185">Reference proteome</keyword>
<organism evidence="3 4">
    <name type="scientific">Didymella pomorum</name>
    <dbReference type="NCBI Taxonomy" id="749634"/>
    <lineage>
        <taxon>Eukaryota</taxon>
        <taxon>Fungi</taxon>
        <taxon>Dikarya</taxon>
        <taxon>Ascomycota</taxon>
        <taxon>Pezizomycotina</taxon>
        <taxon>Dothideomycetes</taxon>
        <taxon>Pleosporomycetidae</taxon>
        <taxon>Pleosporales</taxon>
        <taxon>Pleosporineae</taxon>
        <taxon>Didymellaceae</taxon>
        <taxon>Didymella</taxon>
    </lineage>
</organism>
<gene>
    <name evidence="3" type="ORF">N0V91_001159</name>
</gene>
<dbReference type="Pfam" id="PF20237">
    <property type="entry name" value="DUF6594"/>
    <property type="match status" value="1"/>
</dbReference>
<dbReference type="PANTHER" id="PTHR34502:SF3">
    <property type="entry name" value="DUF6594 DOMAIN-CONTAINING PROTEIN"/>
    <property type="match status" value="1"/>
</dbReference>
<protein>
    <recommendedName>
        <fullName evidence="2">DUF6594 domain-containing protein</fullName>
    </recommendedName>
</protein>
<keyword evidence="1" id="KW-1133">Transmembrane helix</keyword>
<evidence type="ECO:0000256" key="1">
    <source>
        <dbReference type="SAM" id="Phobius"/>
    </source>
</evidence>
<proteinExistence type="predicted"/>
<dbReference type="Proteomes" id="UP001140510">
    <property type="component" value="Unassembled WGS sequence"/>
</dbReference>